<gene>
    <name evidence="1" type="ORF">GO986_09180</name>
</gene>
<sequence>MSAQKSPSHTHQRLSTMIHRADREGGIDQVTPPCPPLAPLVQTAYQHGYALAVHGSLHRDMDLIAVAWMEKATTPEELVDALCIEHGLWWAGDVQPKPHGRIGVILQSERWLKPIDLSIIPPGNRPQ</sequence>
<reference evidence="1 2" key="1">
    <citation type="submission" date="2019-12" db="EMBL/GenBank/DDBJ databases">
        <title>Deinococcus sp. HMF7620 Genome sequencing and assembly.</title>
        <authorList>
            <person name="Kang H."/>
            <person name="Kim H."/>
            <person name="Joh K."/>
        </authorList>
    </citation>
    <scope>NUCLEOTIDE SEQUENCE [LARGE SCALE GENOMIC DNA]</scope>
    <source>
        <strain evidence="1 2">HMF7620</strain>
    </source>
</reference>
<comment type="caution">
    <text evidence="1">The sequence shown here is derived from an EMBL/GenBank/DDBJ whole genome shotgun (WGS) entry which is preliminary data.</text>
</comment>
<proteinExistence type="predicted"/>
<dbReference type="Proteomes" id="UP000483286">
    <property type="component" value="Unassembled WGS sequence"/>
</dbReference>
<keyword evidence="2" id="KW-1185">Reference proteome</keyword>
<name>A0A7C9LLX5_9DEIO</name>
<accession>A0A7C9LLX5</accession>
<protein>
    <submittedName>
        <fullName evidence="1">Uncharacterized protein</fullName>
    </submittedName>
</protein>
<dbReference type="AlphaFoldDB" id="A0A7C9LLX5"/>
<organism evidence="1 2">
    <name type="scientific">Deinococcus arboris</name>
    <dbReference type="NCBI Taxonomy" id="2682977"/>
    <lineage>
        <taxon>Bacteria</taxon>
        <taxon>Thermotogati</taxon>
        <taxon>Deinococcota</taxon>
        <taxon>Deinococci</taxon>
        <taxon>Deinococcales</taxon>
        <taxon>Deinococcaceae</taxon>
        <taxon>Deinococcus</taxon>
    </lineage>
</organism>
<dbReference type="EMBL" id="WQLB01000009">
    <property type="protein sequence ID" value="MVN86937.1"/>
    <property type="molecule type" value="Genomic_DNA"/>
</dbReference>
<dbReference type="RefSeq" id="WP_157458986.1">
    <property type="nucleotide sequence ID" value="NZ_WQLB01000009.1"/>
</dbReference>
<evidence type="ECO:0000313" key="1">
    <source>
        <dbReference type="EMBL" id="MVN86937.1"/>
    </source>
</evidence>
<evidence type="ECO:0000313" key="2">
    <source>
        <dbReference type="Proteomes" id="UP000483286"/>
    </source>
</evidence>